<dbReference type="KEGG" id="mmau:NCTC10168_00097"/>
<feature type="chain" id="PRO_5019441723" description="F5/8 type C domain-containing protein" evidence="1">
    <location>
        <begin position="19"/>
        <end position="419"/>
    </location>
</feature>
<dbReference type="OrthoDB" id="397627at2"/>
<gene>
    <name evidence="2" type="ORF">NCTC10168_00097</name>
</gene>
<feature type="signal peptide" evidence="1">
    <location>
        <begin position="1"/>
        <end position="18"/>
    </location>
</feature>
<reference evidence="2 3" key="1">
    <citation type="submission" date="2019-01" db="EMBL/GenBank/DDBJ databases">
        <authorList>
            <consortium name="Pathogen Informatics"/>
        </authorList>
    </citation>
    <scope>NUCLEOTIDE SEQUENCE [LARGE SCALE GENOMIC DNA]</scope>
    <source>
        <strain evidence="2 3">NCTC10168</strain>
    </source>
</reference>
<name>A0A449B3L0_9BACT</name>
<dbReference type="EMBL" id="LR215037">
    <property type="protein sequence ID" value="VEU75183.1"/>
    <property type="molecule type" value="Genomic_DNA"/>
</dbReference>
<protein>
    <recommendedName>
        <fullName evidence="4">F5/8 type C domain-containing protein</fullName>
    </recommendedName>
</protein>
<keyword evidence="3" id="KW-1185">Reference proteome</keyword>
<dbReference type="AlphaFoldDB" id="A0A449B3L0"/>
<dbReference type="Gene3D" id="2.60.120.260">
    <property type="entry name" value="Galactose-binding domain-like"/>
    <property type="match status" value="1"/>
</dbReference>
<dbReference type="SUPFAM" id="SSF49785">
    <property type="entry name" value="Galactose-binding domain-like"/>
    <property type="match status" value="1"/>
</dbReference>
<organism evidence="2 3">
    <name type="scientific">Mycoplasmopsis maculosa</name>
    <dbReference type="NCBI Taxonomy" id="114885"/>
    <lineage>
        <taxon>Bacteria</taxon>
        <taxon>Bacillati</taxon>
        <taxon>Mycoplasmatota</taxon>
        <taxon>Mycoplasmoidales</taxon>
        <taxon>Metamycoplasmataceae</taxon>
        <taxon>Mycoplasmopsis</taxon>
    </lineage>
</organism>
<evidence type="ECO:0000313" key="2">
    <source>
        <dbReference type="EMBL" id="VEU75183.1"/>
    </source>
</evidence>
<proteinExistence type="predicted"/>
<dbReference type="InterPro" id="IPR008979">
    <property type="entry name" value="Galactose-bd-like_sf"/>
</dbReference>
<dbReference type="PROSITE" id="PS51257">
    <property type="entry name" value="PROKAR_LIPOPROTEIN"/>
    <property type="match status" value="1"/>
</dbReference>
<sequence>MKIKTTLLLSSFALPFCAVISCSYEDNLEKPTPEPNKPNDDKKVVYEKNNKFVNIINTGTDNTVFGTNLKGLSPEQYKFSFTPIFKVFKGEKFNYSELPDNIKVMSEDGKVNWFKTDWNIQKESDLILEDTVIEGKIKVSEKFINIKAVILISDKPIIKDNEYKNRNDGLTIDLSKSTKYNSNILYKLIDKNGNYFDSPSRWDNWEAFAKEQDDNYFVFKYAVDTKISKVSIIFWRFAERGNSSGILPKEIRIQYSNDGLNWINVENQDKITDLDLGPMEAYSDRFNNISKPKNIKFDEIQTQWVRIYWVPKANENGEKHIIGVSDIQFSGLDFKESVIVNTSNVIKQIKYGENTYEIDESKKSYTFKVNDFKETFSLKADASYIDNYLYFESSNTKKYKVIVYNDNSESNIYDFEFKK</sequence>
<dbReference type="Proteomes" id="UP000290243">
    <property type="component" value="Chromosome"/>
</dbReference>
<evidence type="ECO:0000256" key="1">
    <source>
        <dbReference type="SAM" id="SignalP"/>
    </source>
</evidence>
<evidence type="ECO:0000313" key="3">
    <source>
        <dbReference type="Proteomes" id="UP000290243"/>
    </source>
</evidence>
<evidence type="ECO:0008006" key="4">
    <source>
        <dbReference type="Google" id="ProtNLM"/>
    </source>
</evidence>
<dbReference type="RefSeq" id="WP_129646071.1">
    <property type="nucleotide sequence ID" value="NZ_LR215037.1"/>
</dbReference>
<keyword evidence="1" id="KW-0732">Signal</keyword>
<accession>A0A449B3L0</accession>